<dbReference type="NCBIfam" id="NF046050">
    <property type="entry name" value="CPBP_fam_MroQ"/>
    <property type="match status" value="1"/>
</dbReference>
<dbReference type="PANTHER" id="PTHR36435:SF6">
    <property type="entry name" value="ABORTIVE INFECTION PROTEIN"/>
    <property type="match status" value="1"/>
</dbReference>
<feature type="transmembrane region" description="Helical" evidence="1">
    <location>
        <begin position="185"/>
        <end position="203"/>
    </location>
</feature>
<feature type="transmembrane region" description="Helical" evidence="1">
    <location>
        <begin position="81"/>
        <end position="102"/>
    </location>
</feature>
<dbReference type="PANTHER" id="PTHR36435">
    <property type="entry name" value="SLR1288 PROTEIN"/>
    <property type="match status" value="1"/>
</dbReference>
<dbReference type="GeneID" id="63934576"/>
<gene>
    <name evidence="3" type="ORF">NCTC11807_01061</name>
</gene>
<dbReference type="RefSeq" id="WP_115312982.1">
    <property type="nucleotide sequence ID" value="NZ_CP066042.1"/>
</dbReference>
<accession>A0A380H132</accession>
<feature type="domain" description="CAAX prenyl protease 2/Lysostaphin resistance protein A-like" evidence="2">
    <location>
        <begin position="127"/>
        <end position="218"/>
    </location>
</feature>
<evidence type="ECO:0000256" key="1">
    <source>
        <dbReference type="SAM" id="Phobius"/>
    </source>
</evidence>
<evidence type="ECO:0000313" key="3">
    <source>
        <dbReference type="EMBL" id="SUM70115.1"/>
    </source>
</evidence>
<evidence type="ECO:0000259" key="2">
    <source>
        <dbReference type="Pfam" id="PF02517"/>
    </source>
</evidence>
<dbReference type="EMBL" id="UHDZ01000001">
    <property type="protein sequence ID" value="SUM70115.1"/>
    <property type="molecule type" value="Genomic_DNA"/>
</dbReference>
<keyword evidence="1" id="KW-0472">Membrane</keyword>
<dbReference type="GO" id="GO:0080120">
    <property type="term" value="P:CAAX-box protein maturation"/>
    <property type="evidence" value="ECO:0007669"/>
    <property type="project" value="UniProtKB-ARBA"/>
</dbReference>
<feature type="transmembrane region" description="Helical" evidence="1">
    <location>
        <begin position="41"/>
        <end position="60"/>
    </location>
</feature>
<keyword evidence="1" id="KW-0812">Transmembrane</keyword>
<reference evidence="3 4" key="1">
    <citation type="submission" date="2018-06" db="EMBL/GenBank/DDBJ databases">
        <authorList>
            <consortium name="Pathogen Informatics"/>
            <person name="Doyle S."/>
        </authorList>
    </citation>
    <scope>NUCLEOTIDE SEQUENCE [LARGE SCALE GENOMIC DNA]</scope>
    <source>
        <strain evidence="3 4">NCTC11807</strain>
    </source>
</reference>
<protein>
    <submittedName>
        <fullName evidence="3">Abortive infection family protein</fullName>
    </submittedName>
</protein>
<dbReference type="Pfam" id="PF02517">
    <property type="entry name" value="Rce1-like"/>
    <property type="match status" value="1"/>
</dbReference>
<dbReference type="AlphaFoldDB" id="A0A380H132"/>
<keyword evidence="4" id="KW-1185">Reference proteome</keyword>
<feature type="transmembrane region" description="Helical" evidence="1">
    <location>
        <begin position="161"/>
        <end position="179"/>
    </location>
</feature>
<keyword evidence="1" id="KW-1133">Transmembrane helix</keyword>
<name>A0A380H132_9STAP</name>
<dbReference type="InterPro" id="IPR052710">
    <property type="entry name" value="CAAX_protease"/>
</dbReference>
<organism evidence="3 4">
    <name type="scientific">Staphylococcus saccharolyticus</name>
    <dbReference type="NCBI Taxonomy" id="33028"/>
    <lineage>
        <taxon>Bacteria</taxon>
        <taxon>Bacillati</taxon>
        <taxon>Bacillota</taxon>
        <taxon>Bacilli</taxon>
        <taxon>Bacillales</taxon>
        <taxon>Staphylococcaceae</taxon>
        <taxon>Staphylococcus</taxon>
    </lineage>
</organism>
<sequence>MKRLWASLLTVLLYGLAQMLPGFIIRSHILGDMSKMETAKIFIYMQVFLFILAAFLIILINLKIKNPTKLESGHKEPKRYIITWALLGFCIVMVYQAIVSIIYNLTTGAPQNSPNTERLMAIAKQMPVFIILISIVGPILEEYVFRKVFFGELYNVIKGPRVVSFLIASIVSSLVFALAHNDFKFIPIYFGMGMVFSLAYVFTKRIAVPIGIHMLQNGLVVLIQVLGEDAIKKIQEHANFILHLIFN</sequence>
<dbReference type="Proteomes" id="UP000255425">
    <property type="component" value="Unassembled WGS sequence"/>
</dbReference>
<dbReference type="GO" id="GO:0004175">
    <property type="term" value="F:endopeptidase activity"/>
    <property type="evidence" value="ECO:0007669"/>
    <property type="project" value="UniProtKB-ARBA"/>
</dbReference>
<dbReference type="InterPro" id="IPR003675">
    <property type="entry name" value="Rce1/LyrA-like_dom"/>
</dbReference>
<feature type="transmembrane region" description="Helical" evidence="1">
    <location>
        <begin position="122"/>
        <end position="140"/>
    </location>
</feature>
<evidence type="ECO:0000313" key="4">
    <source>
        <dbReference type="Proteomes" id="UP000255425"/>
    </source>
</evidence>
<proteinExistence type="predicted"/>